<dbReference type="AlphaFoldDB" id="A0A382VEP3"/>
<evidence type="ECO:0000313" key="1">
    <source>
        <dbReference type="EMBL" id="SVD45022.1"/>
    </source>
</evidence>
<organism evidence="1">
    <name type="scientific">marine metagenome</name>
    <dbReference type="NCBI Taxonomy" id="408172"/>
    <lineage>
        <taxon>unclassified sequences</taxon>
        <taxon>metagenomes</taxon>
        <taxon>ecological metagenomes</taxon>
    </lineage>
</organism>
<sequence length="43" mass="4981">MVWLLIVLSLHNSPLTEPEPLDLSSTCLRQPVHKFNLTRILVR</sequence>
<name>A0A382VEP3_9ZZZZ</name>
<dbReference type="EMBL" id="UINC01151422">
    <property type="protein sequence ID" value="SVD45022.1"/>
    <property type="molecule type" value="Genomic_DNA"/>
</dbReference>
<accession>A0A382VEP3</accession>
<gene>
    <name evidence="1" type="ORF">METZ01_LOCUS397876</name>
</gene>
<reference evidence="1" key="1">
    <citation type="submission" date="2018-05" db="EMBL/GenBank/DDBJ databases">
        <authorList>
            <person name="Lanie J.A."/>
            <person name="Ng W.-L."/>
            <person name="Kazmierczak K.M."/>
            <person name="Andrzejewski T.M."/>
            <person name="Davidsen T.M."/>
            <person name="Wayne K.J."/>
            <person name="Tettelin H."/>
            <person name="Glass J.I."/>
            <person name="Rusch D."/>
            <person name="Podicherti R."/>
            <person name="Tsui H.-C.T."/>
            <person name="Winkler M.E."/>
        </authorList>
    </citation>
    <scope>NUCLEOTIDE SEQUENCE</scope>
</reference>
<feature type="non-terminal residue" evidence="1">
    <location>
        <position position="43"/>
    </location>
</feature>
<proteinExistence type="predicted"/>
<protein>
    <submittedName>
        <fullName evidence="1">Uncharacterized protein</fullName>
    </submittedName>
</protein>